<dbReference type="EMBL" id="ADIZ01000046">
    <property type="protein sequence ID" value="OSK88016.1"/>
    <property type="molecule type" value="Genomic_DNA"/>
</dbReference>
<proteinExistence type="predicted"/>
<accession>A0A1X3ITI0</accession>
<sequence>MTNYTGHEQLRADVAELANDMCDLRMKLNEPESRYRFDSQVLTERLMRQTFCRINVLFLGAYREALELDASFKD</sequence>
<evidence type="ECO:0000313" key="1">
    <source>
        <dbReference type="EMBL" id="OSK88016.1"/>
    </source>
</evidence>
<dbReference type="RefSeq" id="WP_085453313.1">
    <property type="nucleotide sequence ID" value="NZ_ADIZ01000046.1"/>
</dbReference>
<protein>
    <submittedName>
        <fullName evidence="1">Putative cytoplasmic protein</fullName>
    </submittedName>
</protein>
<reference evidence="1 2" key="1">
    <citation type="submission" date="2010-04" db="EMBL/GenBank/DDBJ databases">
        <title>The Genome Sequence of Escherichia coli TA447.</title>
        <authorList>
            <consortium name="The Broad Institute Genome Sequencing Platform"/>
            <consortium name="The Broad Institute Genome Sequencing Center for Infectious Disease"/>
            <person name="Feldgarden M."/>
            <person name="Gordon D.M."/>
            <person name="Johnson J.R."/>
            <person name="Johnston B.D."/>
            <person name="Young S."/>
            <person name="Zeng Q."/>
            <person name="Koehrsen M."/>
            <person name="Alvarado L."/>
            <person name="Berlin A.M."/>
            <person name="Borenstein D."/>
            <person name="Chapman S.B."/>
            <person name="Chen Z."/>
            <person name="Engels R."/>
            <person name="Freedman E."/>
            <person name="Gellesch M."/>
            <person name="Goldberg J."/>
            <person name="Griggs A."/>
            <person name="Gujja S."/>
            <person name="Heilman E.R."/>
            <person name="Heiman D.I."/>
            <person name="Hepburn T.A."/>
            <person name="Howarth C."/>
            <person name="Jen D."/>
            <person name="Larson L."/>
            <person name="Mehta T."/>
            <person name="Park D."/>
            <person name="Pearson M."/>
            <person name="Richards J."/>
            <person name="Roberts A."/>
            <person name="Saif S."/>
            <person name="Shea T.D."/>
            <person name="Shenoy N."/>
            <person name="Sisk P."/>
            <person name="Stolte C."/>
            <person name="Sykes S.N."/>
            <person name="Walk T."/>
            <person name="White J."/>
            <person name="Yandava C."/>
            <person name="Haas B."/>
            <person name="Henn M.R."/>
            <person name="Nusbaum C."/>
            <person name="Birren B."/>
        </authorList>
    </citation>
    <scope>NUCLEOTIDE SEQUENCE [LARGE SCALE GENOMIC DNA]</scope>
    <source>
        <strain evidence="1 2">TA447</strain>
    </source>
</reference>
<organism evidence="1 2">
    <name type="scientific">Escherichia coli TA447</name>
    <dbReference type="NCBI Taxonomy" id="656447"/>
    <lineage>
        <taxon>Bacteria</taxon>
        <taxon>Pseudomonadati</taxon>
        <taxon>Pseudomonadota</taxon>
        <taxon>Gammaproteobacteria</taxon>
        <taxon>Enterobacterales</taxon>
        <taxon>Enterobacteriaceae</taxon>
        <taxon>Escherichia</taxon>
    </lineage>
</organism>
<gene>
    <name evidence="1" type="ORF">ECXG_04213</name>
</gene>
<dbReference type="AlphaFoldDB" id="A0A1X3ITI0"/>
<evidence type="ECO:0000313" key="2">
    <source>
        <dbReference type="Proteomes" id="UP000193942"/>
    </source>
</evidence>
<name>A0A1X3ITI0_ECOLX</name>
<comment type="caution">
    <text evidence="1">The sequence shown here is derived from an EMBL/GenBank/DDBJ whole genome shotgun (WGS) entry which is preliminary data.</text>
</comment>
<dbReference type="Proteomes" id="UP000193942">
    <property type="component" value="Unassembled WGS sequence"/>
</dbReference>